<evidence type="ECO:0000256" key="9">
    <source>
        <dbReference type="SAM" id="MobiDB-lite"/>
    </source>
</evidence>
<gene>
    <name evidence="12" type="ORF">E4U42_004531</name>
</gene>
<comment type="caution">
    <text evidence="12">The sequence shown here is derived from an EMBL/GenBank/DDBJ whole genome shotgun (WGS) entry which is preliminary data.</text>
</comment>
<keyword evidence="13" id="KW-1185">Reference proteome</keyword>
<feature type="domain" description="RDRP core" evidence="10">
    <location>
        <begin position="441"/>
        <end position="1004"/>
    </location>
</feature>
<evidence type="ECO:0000256" key="2">
    <source>
        <dbReference type="ARBA" id="ARBA00022484"/>
    </source>
</evidence>
<feature type="domain" description="RDRP C-terminal head" evidence="11">
    <location>
        <begin position="1036"/>
        <end position="1180"/>
    </location>
</feature>
<evidence type="ECO:0000256" key="5">
    <source>
        <dbReference type="ARBA" id="ARBA00022884"/>
    </source>
</evidence>
<keyword evidence="4 8" id="KW-0548">Nucleotidyltransferase</keyword>
<dbReference type="Proteomes" id="UP000811619">
    <property type="component" value="Unassembled WGS sequence"/>
</dbReference>
<dbReference type="InterPro" id="IPR058752">
    <property type="entry name" value="RDRP_C_head"/>
</dbReference>
<organism evidence="12 13">
    <name type="scientific">Claviceps africana</name>
    <dbReference type="NCBI Taxonomy" id="83212"/>
    <lineage>
        <taxon>Eukaryota</taxon>
        <taxon>Fungi</taxon>
        <taxon>Dikarya</taxon>
        <taxon>Ascomycota</taxon>
        <taxon>Pezizomycotina</taxon>
        <taxon>Sordariomycetes</taxon>
        <taxon>Hypocreomycetidae</taxon>
        <taxon>Hypocreales</taxon>
        <taxon>Clavicipitaceae</taxon>
        <taxon>Claviceps</taxon>
    </lineage>
</organism>
<feature type="compositionally biased region" description="Acidic residues" evidence="9">
    <location>
        <begin position="1255"/>
        <end position="1281"/>
    </location>
</feature>
<sequence>MAAARAAAAATSSASRDEWRRKPSLTLEVNGLPLDVSARQIWQWFSPEGAVAFIDLKSSEKAKSATVKFEPPPRSRFWTNGFSVSHPDIQRHPAGLKLYPSEDVGVGDTRDRHSVNDASQMPNSSSKSTLLLESLGFGCMVKPTLMHVRKLIPANPEVKLELDPRQNLLTLFFSCSTNSTSSNQWATYTEYKIVIRISSIKTALEAYGDKWRYLVLALPRPPEYFRKLENILDTFQGNLQRWSSDRTWRRATNILQDNKAHLGLPVSLHDEHEDSHINIGRWTALRLSFNANRARDDSAYEALISALSKCNVFRHPNCEFDTGKAVSVFEYLDHPSTGSISQQPSALLEMAPTVHLDFNVRYQLEVCVSRGILCEYAVGLAFLQRLAAMSCLDATRRLEYLADTNERISEPMDLFEMEDAEFYVPNTRVPDYCVSLRKISITPTTMLLSSPIVETSNRIFRKYSRFQDRFLRIQFLGESEFGRIFENSQENEDIWRRVRRTLSHGIRIGSRVYRFLAFGSSQLRECSAFFFCPTDHVSCDDIRKWMGDLDHIKVVGKYAARLGQCFSTTREIKGVPVPRVNYVPDIERNGFCFTDGVGLVSKFQAQAITQDMKLDVLSEPTAFQIRMSGCKGVLAVWPQIKWDEVHIRPSQEKFKSSSKSLEVIKCASRATATLNRQTIVILESLGVPRHVFMNLLAEQIKAFENAAHDTSAALELLTKFVDERQNTLVLAELLKANFETADTFTANLLKLWISWSFKLLREKARLHVAKSAFVLGCVDETGTLRGHCRETEGSAHKDINQLPQIFLQLTDPAGPQKTVIKGVCIVGRNPSLHPGDIRVVQAVDNPKLRHLTDVVVFASTGDRPVPNMLSGGDLDGDDFFIIWDPNIIPSQWNYPPMNYEGPKPQELSRDVTVDDLQDFFLNYMKNDTLGLIATAHMAHADRLGPKSQTCLDLAEKHSQAVDYPKTGEPAKFDLGEYPTTWPHFMEKRRSYRSEKALGVMHDMVVKHSPKFDPSWEHAFDRRITQRFETDPNTREAVRAVKLQYDISVRRLLAQYEVGTEFELYTSWCLSKPKIGSDYKRQESLGQEYDALKQRFREQCYNLLERDKSEEQLDRFVAAMYVVTEEEVKAALKDVEDPVGGEECRAAATAAQGDGSTPTMPLISFPWIFHWVLIRIVMGNSYKPGKAIMAAARRMPAVNPKMQSLFGDPHSHKARADTGGMDGTVSTESRGGSAKSENATIGTAEDVARVGRVDDAADGDAADGDEADGDGADGDGADEQESWAETFKVDLGEDAAVDRLIALMGRGE</sequence>
<keyword evidence="5 8" id="KW-0694">RNA-binding</keyword>
<evidence type="ECO:0000313" key="12">
    <source>
        <dbReference type="EMBL" id="KAG5924928.1"/>
    </source>
</evidence>
<dbReference type="GO" id="GO:0030422">
    <property type="term" value="P:siRNA processing"/>
    <property type="evidence" value="ECO:0007669"/>
    <property type="project" value="TreeGrafter"/>
</dbReference>
<keyword evidence="2 8" id="KW-0696">RNA-directed RNA polymerase</keyword>
<dbReference type="InterPro" id="IPR057596">
    <property type="entry name" value="RDRP_core"/>
</dbReference>
<feature type="compositionally biased region" description="Basic and acidic residues" evidence="9">
    <location>
        <begin position="1245"/>
        <end position="1254"/>
    </location>
</feature>
<feature type="compositionally biased region" description="Polar residues" evidence="9">
    <location>
        <begin position="1223"/>
        <end position="1240"/>
    </location>
</feature>
<evidence type="ECO:0000256" key="3">
    <source>
        <dbReference type="ARBA" id="ARBA00022679"/>
    </source>
</evidence>
<dbReference type="PANTHER" id="PTHR23079">
    <property type="entry name" value="RNA-DEPENDENT RNA POLYMERASE"/>
    <property type="match status" value="1"/>
</dbReference>
<dbReference type="GO" id="GO:0031380">
    <property type="term" value="C:nuclear RNA-directed RNA polymerase complex"/>
    <property type="evidence" value="ECO:0007669"/>
    <property type="project" value="TreeGrafter"/>
</dbReference>
<dbReference type="GO" id="GO:0003723">
    <property type="term" value="F:RNA binding"/>
    <property type="evidence" value="ECO:0007669"/>
    <property type="project" value="UniProtKB-KW"/>
</dbReference>
<accession>A0A8K0NKR3</accession>
<dbReference type="Pfam" id="PF05183">
    <property type="entry name" value="RdRP"/>
    <property type="match status" value="1"/>
</dbReference>
<evidence type="ECO:0000259" key="10">
    <source>
        <dbReference type="Pfam" id="PF05183"/>
    </source>
</evidence>
<dbReference type="EMBL" id="SRPY01000401">
    <property type="protein sequence ID" value="KAG5924928.1"/>
    <property type="molecule type" value="Genomic_DNA"/>
</dbReference>
<dbReference type="OrthoDB" id="6513042at2759"/>
<feature type="region of interest" description="Disordered" evidence="9">
    <location>
        <begin position="1200"/>
        <end position="1288"/>
    </location>
</feature>
<evidence type="ECO:0000313" key="13">
    <source>
        <dbReference type="Proteomes" id="UP000811619"/>
    </source>
</evidence>
<evidence type="ECO:0000256" key="6">
    <source>
        <dbReference type="ARBA" id="ARBA00023158"/>
    </source>
</evidence>
<evidence type="ECO:0000256" key="4">
    <source>
        <dbReference type="ARBA" id="ARBA00022695"/>
    </source>
</evidence>
<dbReference type="GO" id="GO:0003968">
    <property type="term" value="F:RNA-directed RNA polymerase activity"/>
    <property type="evidence" value="ECO:0007669"/>
    <property type="project" value="UniProtKB-KW"/>
</dbReference>
<comment type="similarity">
    <text evidence="1 8">Belongs to the RdRP family.</text>
</comment>
<evidence type="ECO:0000259" key="11">
    <source>
        <dbReference type="Pfam" id="PF26253"/>
    </source>
</evidence>
<feature type="region of interest" description="Disordered" evidence="9">
    <location>
        <begin position="1"/>
        <end position="20"/>
    </location>
</feature>
<name>A0A8K0NKR3_9HYPO</name>
<dbReference type="Pfam" id="PF26253">
    <property type="entry name" value="RdRP_head"/>
    <property type="match status" value="1"/>
</dbReference>
<proteinExistence type="inferred from homology"/>
<dbReference type="InterPro" id="IPR007855">
    <property type="entry name" value="RDRP"/>
</dbReference>
<reference evidence="12" key="1">
    <citation type="journal article" date="2020" name="bioRxiv">
        <title>Whole genome comparisons of ergot fungi reveals the divergence and evolution of species within the genus Claviceps are the result of varying mechanisms driving genome evolution and host range expansion.</title>
        <authorList>
            <person name="Wyka S.A."/>
            <person name="Mondo S.J."/>
            <person name="Liu M."/>
            <person name="Dettman J."/>
            <person name="Nalam V."/>
            <person name="Broders K.D."/>
        </authorList>
    </citation>
    <scope>NUCLEOTIDE SEQUENCE</scope>
    <source>
        <strain evidence="12">CCC 489</strain>
    </source>
</reference>
<protein>
    <recommendedName>
        <fullName evidence="8">RNA-dependent RNA polymerase</fullName>
        <ecNumber evidence="8">2.7.7.48</ecNumber>
    </recommendedName>
</protein>
<evidence type="ECO:0000256" key="8">
    <source>
        <dbReference type="RuleBase" id="RU363098"/>
    </source>
</evidence>
<dbReference type="PANTHER" id="PTHR23079:SF55">
    <property type="entry name" value="RNA-DIRECTED RNA POLYMERASE"/>
    <property type="match status" value="1"/>
</dbReference>
<comment type="catalytic activity">
    <reaction evidence="7 8">
        <text>RNA(n) + a ribonucleoside 5'-triphosphate = RNA(n+1) + diphosphate</text>
        <dbReference type="Rhea" id="RHEA:21248"/>
        <dbReference type="Rhea" id="RHEA-COMP:14527"/>
        <dbReference type="Rhea" id="RHEA-COMP:17342"/>
        <dbReference type="ChEBI" id="CHEBI:33019"/>
        <dbReference type="ChEBI" id="CHEBI:61557"/>
        <dbReference type="ChEBI" id="CHEBI:140395"/>
        <dbReference type="EC" id="2.7.7.48"/>
    </reaction>
</comment>
<keyword evidence="3 8" id="KW-0808">Transferase</keyword>
<feature type="region of interest" description="Disordered" evidence="9">
    <location>
        <begin position="100"/>
        <end position="125"/>
    </location>
</feature>
<evidence type="ECO:0000256" key="1">
    <source>
        <dbReference type="ARBA" id="ARBA00005762"/>
    </source>
</evidence>
<evidence type="ECO:0000256" key="7">
    <source>
        <dbReference type="ARBA" id="ARBA00048744"/>
    </source>
</evidence>
<keyword evidence="6" id="KW-0943">RNA-mediated gene silencing</keyword>
<dbReference type="EC" id="2.7.7.48" evidence="8"/>
<feature type="compositionally biased region" description="Low complexity" evidence="9">
    <location>
        <begin position="1"/>
        <end position="14"/>
    </location>
</feature>